<evidence type="ECO:0000313" key="1">
    <source>
        <dbReference type="EMBL" id="CEG31444.1"/>
    </source>
</evidence>
<proteinExistence type="predicted"/>
<keyword evidence="2" id="KW-1185">Reference proteome</keyword>
<dbReference type="Proteomes" id="UP000182110">
    <property type="component" value="Unassembled WGS sequence"/>
</dbReference>
<reference evidence="1 2" key="1">
    <citation type="journal article" date="2014" name="Genome Announc.">
        <title>Genome Sequence of Bacillus simplex Strain P558, Isolated from a Human Fecal Sample.</title>
        <authorList>
            <person name="Croce O."/>
            <person name="Hugon P."/>
            <person name="Lagier J.C."/>
            <person name="Bibi F."/>
            <person name="Robert C."/>
            <person name="Azhar E.I."/>
            <person name="Raoult D."/>
            <person name="Fournier P.E."/>
        </authorList>
    </citation>
    <scope>NUCLEOTIDE SEQUENCE [LARGE SCALE GENOMIC DNA]</scope>
    <source>
        <strain evidence="1 2">P558</strain>
    </source>
</reference>
<protein>
    <recommendedName>
        <fullName evidence="3">DUF3383 family protein</fullName>
    </recommendedName>
</protein>
<comment type="caution">
    <text evidence="1">The sequence shown here is derived from an EMBL/GenBank/DDBJ whole genome shotgun (WGS) entry which is preliminary data.</text>
</comment>
<dbReference type="InterPro" id="IPR021808">
    <property type="entry name" value="DUF3383"/>
</dbReference>
<accession>A0AAN2PFG4</accession>
<evidence type="ECO:0008006" key="3">
    <source>
        <dbReference type="Google" id="ProtNLM"/>
    </source>
</evidence>
<dbReference type="RefSeq" id="WP_063594132.1">
    <property type="nucleotide sequence ID" value="NZ_CCXW01000001.1"/>
</dbReference>
<name>A0AAN2PFG4_9BACI</name>
<dbReference type="Pfam" id="PF11863">
    <property type="entry name" value="DUF3383"/>
    <property type="match status" value="1"/>
</dbReference>
<dbReference type="EMBL" id="CCXW01000001">
    <property type="protein sequence ID" value="CEG31444.1"/>
    <property type="molecule type" value="Genomic_DNA"/>
</dbReference>
<sequence length="327" mass="35422">MPLQDVSVKINVASPAPKIGLGRPVIFVQKTGAAEYKEYSTLAALQVDYATGTAVEAKAATIFKQDNRPDKVAVATYATDIKTSMALFYGREWHFALVANDLAVDQLAAATFISDKDFKFLVVQVRTEADRKALKAKKRTKIYDHTIADEHLDAAAVGDLGSQTVGSITWKFKSLKGVTARYLNETEINAIDADFAVAYIVKGGRGQLSEGWLADGSYIDDIHGQDWIKADMENEISYTLGNAPKIPYDARGIGAIEAAMSTTLQRGFKNGIIATLEGGLPDYTVTTLSRDEVDIQDRALRVYPGGSFSYGKSGAIHEARVTGVVNI</sequence>
<organism evidence="1 2">
    <name type="scientific">Peribacillus simplex</name>
    <dbReference type="NCBI Taxonomy" id="1478"/>
    <lineage>
        <taxon>Bacteria</taxon>
        <taxon>Bacillati</taxon>
        <taxon>Bacillota</taxon>
        <taxon>Bacilli</taxon>
        <taxon>Bacillales</taxon>
        <taxon>Bacillaceae</taxon>
        <taxon>Peribacillus</taxon>
    </lineage>
</organism>
<dbReference type="AlphaFoldDB" id="A0AAN2PFG4"/>
<gene>
    <name evidence="1" type="ORF">BN1180_01588</name>
</gene>
<evidence type="ECO:0000313" key="2">
    <source>
        <dbReference type="Proteomes" id="UP000182110"/>
    </source>
</evidence>